<proteinExistence type="predicted"/>
<gene>
    <name evidence="1" type="ORF">AVEN_87656_1</name>
</gene>
<evidence type="ECO:0000313" key="2">
    <source>
        <dbReference type="Proteomes" id="UP000499080"/>
    </source>
</evidence>
<sequence length="104" mass="11634">MKVSGGLTQGRNMSDSVIARWICTMPGSFKVTDAVKVFSEVTDESSDQYISLSKSYQNRDTSDLKEFLLWLKQHSPFNQSEKLISLSSGIFADDRANCDSAEEQ</sequence>
<comment type="caution">
    <text evidence="1">The sequence shown here is derived from an EMBL/GenBank/DDBJ whole genome shotgun (WGS) entry which is preliminary data.</text>
</comment>
<keyword evidence="2" id="KW-1185">Reference proteome</keyword>
<dbReference type="AlphaFoldDB" id="A0A4Y2PYW4"/>
<dbReference type="Proteomes" id="UP000499080">
    <property type="component" value="Unassembled WGS sequence"/>
</dbReference>
<dbReference type="OrthoDB" id="6753017at2759"/>
<protein>
    <submittedName>
        <fullName evidence="1">Uncharacterized protein</fullName>
    </submittedName>
</protein>
<organism evidence="1 2">
    <name type="scientific">Araneus ventricosus</name>
    <name type="common">Orbweaver spider</name>
    <name type="synonym">Epeira ventricosa</name>
    <dbReference type="NCBI Taxonomy" id="182803"/>
    <lineage>
        <taxon>Eukaryota</taxon>
        <taxon>Metazoa</taxon>
        <taxon>Ecdysozoa</taxon>
        <taxon>Arthropoda</taxon>
        <taxon>Chelicerata</taxon>
        <taxon>Arachnida</taxon>
        <taxon>Araneae</taxon>
        <taxon>Araneomorphae</taxon>
        <taxon>Entelegynae</taxon>
        <taxon>Araneoidea</taxon>
        <taxon>Araneidae</taxon>
        <taxon>Araneus</taxon>
    </lineage>
</organism>
<dbReference type="EMBL" id="BGPR01012489">
    <property type="protein sequence ID" value="GBN56282.1"/>
    <property type="molecule type" value="Genomic_DNA"/>
</dbReference>
<accession>A0A4Y2PYW4</accession>
<name>A0A4Y2PYW4_ARAVE</name>
<reference evidence="1 2" key="1">
    <citation type="journal article" date="2019" name="Sci. Rep.">
        <title>Orb-weaving spider Araneus ventricosus genome elucidates the spidroin gene catalogue.</title>
        <authorList>
            <person name="Kono N."/>
            <person name="Nakamura H."/>
            <person name="Ohtoshi R."/>
            <person name="Moran D.A.P."/>
            <person name="Shinohara A."/>
            <person name="Yoshida Y."/>
            <person name="Fujiwara M."/>
            <person name="Mori M."/>
            <person name="Tomita M."/>
            <person name="Arakawa K."/>
        </authorList>
    </citation>
    <scope>NUCLEOTIDE SEQUENCE [LARGE SCALE GENOMIC DNA]</scope>
</reference>
<evidence type="ECO:0000313" key="1">
    <source>
        <dbReference type="EMBL" id="GBN56282.1"/>
    </source>
</evidence>